<evidence type="ECO:0000313" key="3">
    <source>
        <dbReference type="Proteomes" id="UP001189429"/>
    </source>
</evidence>
<dbReference type="Proteomes" id="UP001189429">
    <property type="component" value="Unassembled WGS sequence"/>
</dbReference>
<sequence length="136" mass="14478">SHPGPGRRRLEPRPGVALRAGARCVHEPLWPPPGGMACQGCGRVSETRLCCPTCVELGRTSFFCGQESASRRTGRPMRPFTTSAPSAPSGPAPEQPARREFEPLPGGVALRDDLAPPRPRAGAAAPSRPRPQVRAR</sequence>
<accession>A0ABN9S321</accession>
<gene>
    <name evidence="2" type="ORF">PCOR1329_LOCUS24465</name>
</gene>
<comment type="caution">
    <text evidence="2">The sequence shown here is derived from an EMBL/GenBank/DDBJ whole genome shotgun (WGS) entry which is preliminary data.</text>
</comment>
<evidence type="ECO:0000256" key="1">
    <source>
        <dbReference type="SAM" id="MobiDB-lite"/>
    </source>
</evidence>
<proteinExistence type="predicted"/>
<evidence type="ECO:0000313" key="2">
    <source>
        <dbReference type="EMBL" id="CAK0823899.1"/>
    </source>
</evidence>
<protein>
    <submittedName>
        <fullName evidence="2">Uncharacterized protein</fullName>
    </submittedName>
</protein>
<keyword evidence="3" id="KW-1185">Reference proteome</keyword>
<dbReference type="EMBL" id="CAUYUJ010008424">
    <property type="protein sequence ID" value="CAK0823899.1"/>
    <property type="molecule type" value="Genomic_DNA"/>
</dbReference>
<feature type="non-terminal residue" evidence="2">
    <location>
        <position position="1"/>
    </location>
</feature>
<feature type="region of interest" description="Disordered" evidence="1">
    <location>
        <begin position="65"/>
        <end position="136"/>
    </location>
</feature>
<name>A0ABN9S321_9DINO</name>
<reference evidence="2" key="1">
    <citation type="submission" date="2023-10" db="EMBL/GenBank/DDBJ databases">
        <authorList>
            <person name="Chen Y."/>
            <person name="Shah S."/>
            <person name="Dougan E. K."/>
            <person name="Thang M."/>
            <person name="Chan C."/>
        </authorList>
    </citation>
    <scope>NUCLEOTIDE SEQUENCE [LARGE SCALE GENOMIC DNA]</scope>
</reference>
<organism evidence="2 3">
    <name type="scientific">Prorocentrum cordatum</name>
    <dbReference type="NCBI Taxonomy" id="2364126"/>
    <lineage>
        <taxon>Eukaryota</taxon>
        <taxon>Sar</taxon>
        <taxon>Alveolata</taxon>
        <taxon>Dinophyceae</taxon>
        <taxon>Prorocentrales</taxon>
        <taxon>Prorocentraceae</taxon>
        <taxon>Prorocentrum</taxon>
    </lineage>
</organism>